<evidence type="ECO:0000313" key="1">
    <source>
        <dbReference type="EMBL" id="KZD72014.1"/>
    </source>
</evidence>
<dbReference type="RefSeq" id="WP_063259701.1">
    <property type="nucleotide sequence ID" value="NZ_LJKE01000015.1"/>
</dbReference>
<comment type="caution">
    <text evidence="1">The sequence shown here is derived from an EMBL/GenBank/DDBJ whole genome shotgun (WGS) entry which is preliminary data.</text>
</comment>
<proteinExistence type="predicted"/>
<gene>
    <name evidence="1" type="ORF">B4088_0475</name>
</gene>
<organism evidence="1 2">
    <name type="scientific">Bacillus cereus</name>
    <dbReference type="NCBI Taxonomy" id="1396"/>
    <lineage>
        <taxon>Bacteria</taxon>
        <taxon>Bacillati</taxon>
        <taxon>Bacillota</taxon>
        <taxon>Bacilli</taxon>
        <taxon>Bacillales</taxon>
        <taxon>Bacillaceae</taxon>
        <taxon>Bacillus</taxon>
        <taxon>Bacillus cereus group</taxon>
    </lineage>
</organism>
<sequence>MQQPVIIQSVVTFEDAIPKGSPLEEFLKHNQDRHLCLVRKNSASEKLQEYNVDVFLEHNTDQKPFVLYFDKDGQCTMKEKSIEEINAILNELVNSKTVQYNAKNMFTHATRPNIGLIMQQPIMVQTAVKFEDTIPKDSILEEILKHMQEKEVVSRIFKTPTLDNQQEYNVEILSFSNMIKERLYLSFNSDGNSTMREKIAENIIAALEELCDTQNIYDRAQKMFRYEKPPYKK</sequence>
<dbReference type="Proteomes" id="UP000076482">
    <property type="component" value="Unassembled WGS sequence"/>
</dbReference>
<dbReference type="EMBL" id="LJKE01000015">
    <property type="protein sequence ID" value="KZD72014.1"/>
    <property type="molecule type" value="Genomic_DNA"/>
</dbReference>
<dbReference type="PATRIC" id="fig|1396.535.peg.4227"/>
<dbReference type="AlphaFoldDB" id="A0A161TA76"/>
<evidence type="ECO:0000313" key="2">
    <source>
        <dbReference type="Proteomes" id="UP000076482"/>
    </source>
</evidence>
<name>A0A161TA76_BACCE</name>
<protein>
    <submittedName>
        <fullName evidence="1">Uncharacterized protein</fullName>
    </submittedName>
</protein>
<accession>A0A161TA76</accession>
<reference evidence="1 2" key="1">
    <citation type="submission" date="2015-09" db="EMBL/GenBank/DDBJ databases">
        <title>Bacillus cereus food isolates.</title>
        <authorList>
            <person name="Boekhorst J."/>
        </authorList>
    </citation>
    <scope>NUCLEOTIDE SEQUENCE [LARGE SCALE GENOMIC DNA]</scope>
    <source>
        <strain evidence="1 2">B4088</strain>
    </source>
</reference>